<accession>A0A7L0X428</accession>
<dbReference type="EMBL" id="VXAW01001732">
    <property type="protein sequence ID" value="NXL98280.1"/>
    <property type="molecule type" value="Genomic_DNA"/>
</dbReference>
<comment type="caution">
    <text evidence="1">The sequence shown here is derived from an EMBL/GenBank/DDBJ whole genome shotgun (WGS) entry which is preliminary data.</text>
</comment>
<keyword evidence="2" id="KW-1185">Reference proteome</keyword>
<evidence type="ECO:0000313" key="2">
    <source>
        <dbReference type="Proteomes" id="UP000537779"/>
    </source>
</evidence>
<organism evidence="1 2">
    <name type="scientific">Tyrannus savana</name>
    <name type="common">Fork-tailed flycatcher</name>
    <name type="synonym">Muscivora tyrannus</name>
    <dbReference type="NCBI Taxonomy" id="137541"/>
    <lineage>
        <taxon>Eukaryota</taxon>
        <taxon>Metazoa</taxon>
        <taxon>Chordata</taxon>
        <taxon>Craniata</taxon>
        <taxon>Vertebrata</taxon>
        <taxon>Euteleostomi</taxon>
        <taxon>Archelosauria</taxon>
        <taxon>Archosauria</taxon>
        <taxon>Dinosauria</taxon>
        <taxon>Saurischia</taxon>
        <taxon>Theropoda</taxon>
        <taxon>Coelurosauria</taxon>
        <taxon>Aves</taxon>
        <taxon>Neognathae</taxon>
        <taxon>Neoaves</taxon>
        <taxon>Telluraves</taxon>
        <taxon>Australaves</taxon>
        <taxon>Passeriformes</taxon>
        <taxon>Tyrannidae</taxon>
        <taxon>Tyrannus</taxon>
    </lineage>
</organism>
<sequence length="88" mass="10171">HNNTHSWWCNRTNPKNPFEGIEELKIYWDQGNSTNLSWVAPEGLFWICGKRAYTQLPKDWRGVCTLGIIQPGFFLLPPEKETNLGVPL</sequence>
<evidence type="ECO:0000313" key="1">
    <source>
        <dbReference type="EMBL" id="NXL98280.1"/>
    </source>
</evidence>
<gene>
    <name evidence="1" type="primary">Erv31_3</name>
    <name evidence="1" type="ORF">TYRSAV_R15144</name>
</gene>
<dbReference type="AlphaFoldDB" id="A0A7L0X428"/>
<feature type="non-terminal residue" evidence="1">
    <location>
        <position position="1"/>
    </location>
</feature>
<reference evidence="1 2" key="1">
    <citation type="submission" date="2019-09" db="EMBL/GenBank/DDBJ databases">
        <title>Bird 10,000 Genomes (B10K) Project - Family phase.</title>
        <authorList>
            <person name="Zhang G."/>
        </authorList>
    </citation>
    <scope>NUCLEOTIDE SEQUENCE [LARGE SCALE GENOMIC DNA]</scope>
    <source>
        <strain evidence="1">B10K-DU-001-37</strain>
        <tissue evidence="1">Muscle</tissue>
    </source>
</reference>
<protein>
    <submittedName>
        <fullName evidence="1">ENR1 protein</fullName>
    </submittedName>
</protein>
<dbReference type="Proteomes" id="UP000537779">
    <property type="component" value="Unassembled WGS sequence"/>
</dbReference>
<feature type="non-terminal residue" evidence="1">
    <location>
        <position position="88"/>
    </location>
</feature>
<proteinExistence type="predicted"/>
<name>A0A7L0X428_TYRSA</name>